<sequence length="216" mass="23124">MATSTTAAALRRELAQQRPLQVGRVALDKLRFHPLNIRSDLGDLRPLTASIAAEGILQPLLAHKHSGGGEVLDGHRRLAAARLAGLRTAPTMILPHREPDEAICIMLATALTGSGLPVEDRRRAVRALLEDYGHTARDLADRFGVNVSTVHNWAADLDPDAVSPKRTRRRAPTVGARAIHSLVENWRPRVDGGLSGDQAGALLDELAALVRPGGAS</sequence>
<dbReference type="InterPro" id="IPR050336">
    <property type="entry name" value="Chromosome_partition/occlusion"/>
</dbReference>
<organism evidence="3 4">
    <name type="scientific">Saccharopolyspora antimicrobica</name>
    <dbReference type="NCBI Taxonomy" id="455193"/>
    <lineage>
        <taxon>Bacteria</taxon>
        <taxon>Bacillati</taxon>
        <taxon>Actinomycetota</taxon>
        <taxon>Actinomycetes</taxon>
        <taxon>Pseudonocardiales</taxon>
        <taxon>Pseudonocardiaceae</taxon>
        <taxon>Saccharopolyspora</taxon>
    </lineage>
</organism>
<name>A0A1I4YMN2_9PSEU</name>
<dbReference type="OrthoDB" id="3176965at2"/>
<dbReference type="GO" id="GO:0005694">
    <property type="term" value="C:chromosome"/>
    <property type="evidence" value="ECO:0007669"/>
    <property type="project" value="TreeGrafter"/>
</dbReference>
<dbReference type="Gene3D" id="3.90.1530.10">
    <property type="entry name" value="Conserved hypothetical protein from pyrococcus furiosus pfu- 392566-001, ParB domain"/>
    <property type="match status" value="1"/>
</dbReference>
<dbReference type="Pfam" id="PF02195">
    <property type="entry name" value="ParB_N"/>
    <property type="match status" value="1"/>
</dbReference>
<dbReference type="RefSeq" id="WP_093152066.1">
    <property type="nucleotide sequence ID" value="NZ_FOUP01000004.1"/>
</dbReference>
<dbReference type="Proteomes" id="UP000270697">
    <property type="component" value="Unassembled WGS sequence"/>
</dbReference>
<reference evidence="2 5" key="2">
    <citation type="submission" date="2018-10" db="EMBL/GenBank/DDBJ databases">
        <title>Sequencing the genomes of 1000 actinobacteria strains.</title>
        <authorList>
            <person name="Klenk H.-P."/>
        </authorList>
    </citation>
    <scope>NUCLEOTIDE SEQUENCE [LARGE SCALE GENOMIC DNA]</scope>
    <source>
        <strain evidence="2 5">DSM 45119</strain>
    </source>
</reference>
<evidence type="ECO:0000313" key="5">
    <source>
        <dbReference type="Proteomes" id="UP000270697"/>
    </source>
</evidence>
<dbReference type="SMART" id="SM00470">
    <property type="entry name" value="ParB"/>
    <property type="match status" value="1"/>
</dbReference>
<accession>A0A1I4YMN2</accession>
<dbReference type="EMBL" id="RBXX01000002">
    <property type="protein sequence ID" value="RKT82742.1"/>
    <property type="molecule type" value="Genomic_DNA"/>
</dbReference>
<dbReference type="PANTHER" id="PTHR33375">
    <property type="entry name" value="CHROMOSOME-PARTITIONING PROTEIN PARB-RELATED"/>
    <property type="match status" value="1"/>
</dbReference>
<dbReference type="SUPFAM" id="SSF110849">
    <property type="entry name" value="ParB/Sulfiredoxin"/>
    <property type="match status" value="1"/>
</dbReference>
<feature type="domain" description="ParB-like N-terminal" evidence="1">
    <location>
        <begin position="23"/>
        <end position="111"/>
    </location>
</feature>
<dbReference type="GO" id="GO:0007059">
    <property type="term" value="P:chromosome segregation"/>
    <property type="evidence" value="ECO:0007669"/>
    <property type="project" value="TreeGrafter"/>
</dbReference>
<evidence type="ECO:0000313" key="4">
    <source>
        <dbReference type="Proteomes" id="UP000199398"/>
    </source>
</evidence>
<keyword evidence="5" id="KW-1185">Reference proteome</keyword>
<dbReference type="SUPFAM" id="SSF46689">
    <property type="entry name" value="Homeodomain-like"/>
    <property type="match status" value="1"/>
</dbReference>
<dbReference type="EMBL" id="FOUP01000004">
    <property type="protein sequence ID" value="SFN39322.1"/>
    <property type="molecule type" value="Genomic_DNA"/>
</dbReference>
<dbReference type="InterPro" id="IPR009057">
    <property type="entry name" value="Homeodomain-like_sf"/>
</dbReference>
<dbReference type="STRING" id="455193.SAMN05421805_104213"/>
<dbReference type="Proteomes" id="UP000199398">
    <property type="component" value="Unassembled WGS sequence"/>
</dbReference>
<evidence type="ECO:0000259" key="1">
    <source>
        <dbReference type="SMART" id="SM00470"/>
    </source>
</evidence>
<dbReference type="Pfam" id="PF13384">
    <property type="entry name" value="HTH_23"/>
    <property type="match status" value="1"/>
</dbReference>
<proteinExistence type="predicted"/>
<dbReference type="PANTHER" id="PTHR33375:SF1">
    <property type="entry name" value="CHROMOSOME-PARTITIONING PROTEIN PARB-RELATED"/>
    <property type="match status" value="1"/>
</dbReference>
<gene>
    <name evidence="2" type="ORF">ATL45_0997</name>
    <name evidence="3" type="ORF">SAMN05421805_104213</name>
</gene>
<protein>
    <submittedName>
        <fullName evidence="3">Chromosome segregation protein Spo0J, contains ParB-like nuclease domain</fullName>
    </submittedName>
    <submittedName>
        <fullName evidence="2">ParB-like chromosome segregation protein Spo0J</fullName>
    </submittedName>
</protein>
<dbReference type="InterPro" id="IPR036086">
    <property type="entry name" value="ParB/Sulfiredoxin_sf"/>
</dbReference>
<evidence type="ECO:0000313" key="3">
    <source>
        <dbReference type="EMBL" id="SFN39322.1"/>
    </source>
</evidence>
<evidence type="ECO:0000313" key="2">
    <source>
        <dbReference type="EMBL" id="RKT82742.1"/>
    </source>
</evidence>
<reference evidence="3 4" key="1">
    <citation type="submission" date="2016-10" db="EMBL/GenBank/DDBJ databases">
        <authorList>
            <person name="de Groot N.N."/>
        </authorList>
    </citation>
    <scope>NUCLEOTIDE SEQUENCE [LARGE SCALE GENOMIC DNA]</scope>
    <source>
        <strain evidence="3 4">CPCC 201259</strain>
    </source>
</reference>
<dbReference type="AlphaFoldDB" id="A0A1I4YMN2"/>
<dbReference type="InterPro" id="IPR003115">
    <property type="entry name" value="ParB_N"/>
</dbReference>